<evidence type="ECO:0000313" key="5">
    <source>
        <dbReference type="EMBL" id="ANY18364.1"/>
    </source>
</evidence>
<evidence type="ECO:0000313" key="6">
    <source>
        <dbReference type="Proteomes" id="UP000092950"/>
    </source>
</evidence>
<dbReference type="InterPro" id="IPR036390">
    <property type="entry name" value="WH_DNA-bd_sf"/>
</dbReference>
<dbReference type="SMART" id="SM00345">
    <property type="entry name" value="HTH_GNTR"/>
    <property type="match status" value="1"/>
</dbReference>
<keyword evidence="1" id="KW-0805">Transcription regulation</keyword>
<gene>
    <name evidence="5" type="ORF">BBN53_13815</name>
</gene>
<dbReference type="Proteomes" id="UP000092950">
    <property type="component" value="Chromosome"/>
</dbReference>
<dbReference type="InterPro" id="IPR008920">
    <property type="entry name" value="TF_FadR/GntR_C"/>
</dbReference>
<accession>A0ABM6DL22</accession>
<dbReference type="PRINTS" id="PR00035">
    <property type="entry name" value="HTHGNTR"/>
</dbReference>
<dbReference type="Gene3D" id="1.10.10.10">
    <property type="entry name" value="Winged helix-like DNA-binding domain superfamily/Winged helix DNA-binding domain"/>
    <property type="match status" value="1"/>
</dbReference>
<sequence length="224" mass="25194">MTMTATVQRRSGTTVDQLFDRLRQAVQEGRYAPGQRLIEADLTREYGVSRGPVREALRRLATEGVVDFVPNRGALVKRFTSREILNVFRIRQSLEGLAASLAAEHFRADAHLDEAATLRRIAAGKHDTQRPFSEENREFHNAILRLSDNPQLEALIQQLLLPLVRYQIRGSLDAAYLKRSRREHMAIAKAILANDPKAAGKHMHTHLGHAADRLMGFADLFPDG</sequence>
<organism evidence="5 6">
    <name type="scientific">Bordetella pseudohinzii</name>
    <dbReference type="NCBI Taxonomy" id="1331258"/>
    <lineage>
        <taxon>Bacteria</taxon>
        <taxon>Pseudomonadati</taxon>
        <taxon>Pseudomonadota</taxon>
        <taxon>Betaproteobacteria</taxon>
        <taxon>Burkholderiales</taxon>
        <taxon>Alcaligenaceae</taxon>
        <taxon>Bordetella</taxon>
    </lineage>
</organism>
<protein>
    <recommendedName>
        <fullName evidence="4">HTH gntR-type domain-containing protein</fullName>
    </recommendedName>
</protein>
<dbReference type="CDD" id="cd07377">
    <property type="entry name" value="WHTH_GntR"/>
    <property type="match status" value="1"/>
</dbReference>
<dbReference type="SUPFAM" id="SSF46785">
    <property type="entry name" value="Winged helix' DNA-binding domain"/>
    <property type="match status" value="1"/>
</dbReference>
<keyword evidence="3" id="KW-0804">Transcription</keyword>
<dbReference type="Pfam" id="PF00392">
    <property type="entry name" value="GntR"/>
    <property type="match status" value="1"/>
</dbReference>
<dbReference type="InterPro" id="IPR000524">
    <property type="entry name" value="Tscrpt_reg_HTH_GntR"/>
</dbReference>
<dbReference type="PANTHER" id="PTHR43537:SF24">
    <property type="entry name" value="GLUCONATE OPERON TRANSCRIPTIONAL REPRESSOR"/>
    <property type="match status" value="1"/>
</dbReference>
<proteinExistence type="predicted"/>
<dbReference type="SMART" id="SM00895">
    <property type="entry name" value="FCD"/>
    <property type="match status" value="1"/>
</dbReference>
<evidence type="ECO:0000256" key="1">
    <source>
        <dbReference type="ARBA" id="ARBA00023015"/>
    </source>
</evidence>
<dbReference type="SUPFAM" id="SSF48008">
    <property type="entry name" value="GntR ligand-binding domain-like"/>
    <property type="match status" value="1"/>
</dbReference>
<keyword evidence="2" id="KW-0238">DNA-binding</keyword>
<evidence type="ECO:0000259" key="4">
    <source>
        <dbReference type="PROSITE" id="PS50949"/>
    </source>
</evidence>
<dbReference type="InterPro" id="IPR036388">
    <property type="entry name" value="WH-like_DNA-bd_sf"/>
</dbReference>
<evidence type="ECO:0000256" key="2">
    <source>
        <dbReference type="ARBA" id="ARBA00023125"/>
    </source>
</evidence>
<dbReference type="PROSITE" id="PS50949">
    <property type="entry name" value="HTH_GNTR"/>
    <property type="match status" value="1"/>
</dbReference>
<dbReference type="EMBL" id="CP016440">
    <property type="protein sequence ID" value="ANY18364.1"/>
    <property type="molecule type" value="Genomic_DNA"/>
</dbReference>
<feature type="domain" description="HTH gntR-type" evidence="4">
    <location>
        <begin position="12"/>
        <end position="79"/>
    </location>
</feature>
<name>A0ABM6DL22_9BORD</name>
<reference evidence="5 6" key="1">
    <citation type="submission" date="2016-07" db="EMBL/GenBank/DDBJ databases">
        <title>Complete genome sequences of Bordetella pseudohinzii.</title>
        <authorList>
            <person name="Spilker T."/>
            <person name="Darrah R."/>
            <person name="LiPuma J.J."/>
        </authorList>
    </citation>
    <scope>NUCLEOTIDE SEQUENCE [LARGE SCALE GENOMIC DNA]</scope>
    <source>
        <strain evidence="5 6">HI4681</strain>
    </source>
</reference>
<dbReference type="InterPro" id="IPR011711">
    <property type="entry name" value="GntR_C"/>
</dbReference>
<dbReference type="Pfam" id="PF07729">
    <property type="entry name" value="FCD"/>
    <property type="match status" value="1"/>
</dbReference>
<evidence type="ECO:0000256" key="3">
    <source>
        <dbReference type="ARBA" id="ARBA00023163"/>
    </source>
</evidence>
<dbReference type="Gene3D" id="1.20.120.530">
    <property type="entry name" value="GntR ligand-binding domain-like"/>
    <property type="match status" value="1"/>
</dbReference>
<dbReference type="PANTHER" id="PTHR43537">
    <property type="entry name" value="TRANSCRIPTIONAL REGULATOR, GNTR FAMILY"/>
    <property type="match status" value="1"/>
</dbReference>
<keyword evidence="6" id="KW-1185">Reference proteome</keyword>